<dbReference type="InterPro" id="IPR023393">
    <property type="entry name" value="START-like_dom_sf"/>
</dbReference>
<dbReference type="Proteomes" id="UP000093129">
    <property type="component" value="Unassembled WGS sequence"/>
</dbReference>
<dbReference type="CDD" id="cd08861">
    <property type="entry name" value="OtcD1_ARO-CYC_like"/>
    <property type="match status" value="1"/>
</dbReference>
<feature type="domain" description="Coenzyme Q-binding protein COQ10 START" evidence="2">
    <location>
        <begin position="9"/>
        <end position="110"/>
    </location>
</feature>
<organism evidence="3 4">
    <name type="scientific">Acidithiobacillus ferrivorans</name>
    <dbReference type="NCBI Taxonomy" id="160808"/>
    <lineage>
        <taxon>Bacteria</taxon>
        <taxon>Pseudomonadati</taxon>
        <taxon>Pseudomonadota</taxon>
        <taxon>Acidithiobacillia</taxon>
        <taxon>Acidithiobacillales</taxon>
        <taxon>Acidithiobacillaceae</taxon>
        <taxon>Acidithiobacillus</taxon>
    </lineage>
</organism>
<protein>
    <recommendedName>
        <fullName evidence="2">Coenzyme Q-binding protein COQ10 START domain-containing protein</fullName>
    </recommendedName>
</protein>
<dbReference type="Pfam" id="PF03364">
    <property type="entry name" value="Polyketide_cyc"/>
    <property type="match status" value="1"/>
</dbReference>
<sequence length="310" mass="35479">MKTAHAVEVECSADAAFHACLNVNWWPEVFPPCLDAKVLEETDASQTIGLIAKANDQVFSWESKRRIDRADRTIAFSQSKPSPLVRYMSGLWSITTKDDGCVITLTHEFSMRDDVAGLVDGVTDHEGAVSFMLRTVEENSVKELHAIKAELERDRWRHEFSEQIIIPHSKRAIYQLLQNLALWPWLLPHCKKVDMIYEDRWYQEFRMEVLVGEVTENIRSIRILGEDRIDYFQPAPPPALKEHRGHWTVTETEGGVEVVSWHSVVLDHLFWKGVPIEEAKLRVEMAINKNSLGTMQAIMNKLEGTQNACA</sequence>
<evidence type="ECO:0000256" key="1">
    <source>
        <dbReference type="ARBA" id="ARBA00008918"/>
    </source>
</evidence>
<name>A0A1B9BVT1_9PROT</name>
<dbReference type="InterPro" id="IPR005031">
    <property type="entry name" value="COQ10_START"/>
</dbReference>
<gene>
    <name evidence="3" type="ORF">BBC27_01920</name>
</gene>
<evidence type="ECO:0000259" key="2">
    <source>
        <dbReference type="Pfam" id="PF03364"/>
    </source>
</evidence>
<dbReference type="EMBL" id="MASQ01000123">
    <property type="protein sequence ID" value="OCB01838.1"/>
    <property type="molecule type" value="Genomic_DNA"/>
</dbReference>
<dbReference type="SUPFAM" id="SSF55961">
    <property type="entry name" value="Bet v1-like"/>
    <property type="match status" value="2"/>
</dbReference>
<dbReference type="Gene3D" id="3.30.530.20">
    <property type="match status" value="2"/>
</dbReference>
<comment type="caution">
    <text evidence="3">The sequence shown here is derived from an EMBL/GenBank/DDBJ whole genome shotgun (WGS) entry which is preliminary data.</text>
</comment>
<dbReference type="RefSeq" id="WP_065414057.1">
    <property type="nucleotide sequence ID" value="NZ_MASQ01000123.1"/>
</dbReference>
<evidence type="ECO:0000313" key="3">
    <source>
        <dbReference type="EMBL" id="OCB01838.1"/>
    </source>
</evidence>
<evidence type="ECO:0000313" key="4">
    <source>
        <dbReference type="Proteomes" id="UP000093129"/>
    </source>
</evidence>
<accession>A0A1B9BVT1</accession>
<reference evidence="3 4" key="1">
    <citation type="submission" date="2016-07" db="EMBL/GenBank/DDBJ databases">
        <title>Draft genome of a psychrotolerant acidophile Acidithiobacillus ferrivorans strain YL15.</title>
        <authorList>
            <person name="Peng T."/>
            <person name="Ma L."/>
            <person name="Nan M."/>
            <person name="An N."/>
            <person name="Wang M."/>
            <person name="Qiu G."/>
            <person name="Zeng W."/>
        </authorList>
    </citation>
    <scope>NUCLEOTIDE SEQUENCE [LARGE SCALE GENOMIC DNA]</scope>
    <source>
        <strain evidence="3 4">YL15</strain>
    </source>
</reference>
<proteinExistence type="inferred from homology"/>
<comment type="similarity">
    <text evidence="1">Belongs to the ribosome association toxin RatA family.</text>
</comment>
<dbReference type="AlphaFoldDB" id="A0A1B9BVT1"/>